<protein>
    <submittedName>
        <fullName evidence="2">Uncharacterized protein</fullName>
    </submittedName>
</protein>
<evidence type="ECO:0000313" key="3">
    <source>
        <dbReference type="Proteomes" id="UP000307756"/>
    </source>
</evidence>
<evidence type="ECO:0000256" key="1">
    <source>
        <dbReference type="SAM" id="Phobius"/>
    </source>
</evidence>
<comment type="caution">
    <text evidence="2">The sequence shown here is derived from an EMBL/GenBank/DDBJ whole genome shotgun (WGS) entry which is preliminary data.</text>
</comment>
<dbReference type="OrthoDB" id="1679483at2"/>
<accession>A0A4U1DB87</accession>
<feature type="transmembrane region" description="Helical" evidence="1">
    <location>
        <begin position="26"/>
        <end position="47"/>
    </location>
</feature>
<keyword evidence="3" id="KW-1185">Reference proteome</keyword>
<dbReference type="InterPro" id="IPR048147">
    <property type="entry name" value="CBO0543-like"/>
</dbReference>
<keyword evidence="1" id="KW-1133">Transmembrane helix</keyword>
<feature type="transmembrane region" description="Helical" evidence="1">
    <location>
        <begin position="122"/>
        <end position="145"/>
    </location>
</feature>
<dbReference type="RefSeq" id="WP_136829560.1">
    <property type="nucleotide sequence ID" value="NZ_SWBM01000001.1"/>
</dbReference>
<keyword evidence="1" id="KW-0472">Membrane</keyword>
<dbReference type="Proteomes" id="UP000307756">
    <property type="component" value="Unassembled WGS sequence"/>
</dbReference>
<feature type="transmembrane region" description="Helical" evidence="1">
    <location>
        <begin position="151"/>
        <end position="171"/>
    </location>
</feature>
<organism evidence="2 3">
    <name type="scientific">Robertmurraya kyonggiensis</name>
    <dbReference type="NCBI Taxonomy" id="1037680"/>
    <lineage>
        <taxon>Bacteria</taxon>
        <taxon>Bacillati</taxon>
        <taxon>Bacillota</taxon>
        <taxon>Bacilli</taxon>
        <taxon>Bacillales</taxon>
        <taxon>Bacillaceae</taxon>
        <taxon>Robertmurraya</taxon>
    </lineage>
</organism>
<keyword evidence="1" id="KW-0812">Transmembrane</keyword>
<gene>
    <name evidence="2" type="ORF">FA727_04750</name>
</gene>
<dbReference type="EMBL" id="SWBM01000001">
    <property type="protein sequence ID" value="TKC18867.1"/>
    <property type="molecule type" value="Genomic_DNA"/>
</dbReference>
<reference evidence="2 3" key="1">
    <citation type="journal article" date="2011" name="J. Microbiol.">
        <title>Bacillus kyonggiensis sp. nov., isolated from soil of a lettuce field.</title>
        <authorList>
            <person name="Dong K."/>
            <person name="Lee S."/>
        </authorList>
    </citation>
    <scope>NUCLEOTIDE SEQUENCE [LARGE SCALE GENOMIC DNA]</scope>
    <source>
        <strain evidence="2 3">NB22</strain>
    </source>
</reference>
<dbReference type="AlphaFoldDB" id="A0A4U1DB87"/>
<evidence type="ECO:0000313" key="2">
    <source>
        <dbReference type="EMBL" id="TKC18867.1"/>
    </source>
</evidence>
<dbReference type="NCBIfam" id="NF041644">
    <property type="entry name" value="CBO0543_fam"/>
    <property type="match status" value="1"/>
</dbReference>
<sequence>MEKIEDLIELKRQMSELRNTIWVNEILFSFNWWFLLFIAIVPWILWWSFLADKKRITTVLVYGLQMSVAATLLDDMGSYFLRWIYESQLAPVTPRLNPINLTVIPITFMFVYQNFTSWKSFLFALVVLSFGASYIVEPIFTYMGIYKILDWHYIYSFIIYIILGVVNRLIVDKYVHVQMKKELA</sequence>
<name>A0A4U1DB87_9BACI</name>
<proteinExistence type="predicted"/>